<dbReference type="AlphaFoldDB" id="A0A1X7NAU8"/>
<dbReference type="InterPro" id="IPR021530">
    <property type="entry name" value="AllH-like"/>
</dbReference>
<dbReference type="Pfam" id="PF11392">
    <property type="entry name" value="AllH"/>
    <property type="match status" value="1"/>
</dbReference>
<evidence type="ECO:0008006" key="3">
    <source>
        <dbReference type="Google" id="ProtNLM"/>
    </source>
</evidence>
<evidence type="ECO:0000313" key="1">
    <source>
        <dbReference type="EMBL" id="SMH34717.1"/>
    </source>
</evidence>
<keyword evidence="2" id="KW-1185">Reference proteome</keyword>
<organism evidence="1 2">
    <name type="scientific">Carnobacterium iners</name>
    <dbReference type="NCBI Taxonomy" id="1073423"/>
    <lineage>
        <taxon>Bacteria</taxon>
        <taxon>Bacillati</taxon>
        <taxon>Bacillota</taxon>
        <taxon>Bacilli</taxon>
        <taxon>Lactobacillales</taxon>
        <taxon>Carnobacteriaceae</taxon>
        <taxon>Carnobacterium</taxon>
    </lineage>
</organism>
<dbReference type="EMBL" id="FXBJ01000002">
    <property type="protein sequence ID" value="SMH34717.1"/>
    <property type="molecule type" value="Genomic_DNA"/>
</dbReference>
<dbReference type="Proteomes" id="UP000193435">
    <property type="component" value="Unassembled WGS sequence"/>
</dbReference>
<reference evidence="1 2" key="1">
    <citation type="submission" date="2017-04" db="EMBL/GenBank/DDBJ databases">
        <authorList>
            <person name="Afonso C.L."/>
            <person name="Miller P.J."/>
            <person name="Scott M.A."/>
            <person name="Spackman E."/>
            <person name="Goraichik I."/>
            <person name="Dimitrov K.M."/>
            <person name="Suarez D.L."/>
            <person name="Swayne D.E."/>
        </authorList>
    </citation>
    <scope>NUCLEOTIDE SEQUENCE [LARGE SCALE GENOMIC DNA]</scope>
    <source>
        <strain evidence="1 2">LMG26642</strain>
    </source>
</reference>
<dbReference type="STRING" id="1073423.SAMN04488700_1701"/>
<dbReference type="OrthoDB" id="4933449at2"/>
<sequence>MIFIQKMSKQLKEQMQPDQDKLTSWKVHSIFKNGFNLMSGKQLLFIGTDKNGELPFSLHLTARDTKVILKEISIGDTFHYDYEKKVMTIHQLVLSFDYCYVYDSILPLQQKISLNQIDSTLEEAEKILELNGFKKQLPLFFTTIDYDESFMKSIEGLFSNEEKTLKESMLYFIGRGMGLTPSGDDLLVGLLSIDSGYPLLDERFRSIIIELLETKSLTTIVAETYLRYAAQHKYSTTIVSFVGELNENPSGNQLKVDFKTILTNGSTSGLDTMTGMLFGILSEKRRINL</sequence>
<name>A0A1X7NAU8_9LACT</name>
<accession>A0A1X7NAU8</accession>
<gene>
    <name evidence="1" type="ORF">SAMN04488700_1701</name>
</gene>
<proteinExistence type="predicted"/>
<evidence type="ECO:0000313" key="2">
    <source>
        <dbReference type="Proteomes" id="UP000193435"/>
    </source>
</evidence>
<protein>
    <recommendedName>
        <fullName evidence="3">DUF2877 domain-containing protein</fullName>
    </recommendedName>
</protein>
<dbReference type="RefSeq" id="WP_085559822.1">
    <property type="nucleotide sequence ID" value="NZ_FOAH01000005.1"/>
</dbReference>